<organism evidence="1 2">
    <name type="scientific">Fusarium venenatum</name>
    <dbReference type="NCBI Taxonomy" id="56646"/>
    <lineage>
        <taxon>Eukaryota</taxon>
        <taxon>Fungi</taxon>
        <taxon>Dikarya</taxon>
        <taxon>Ascomycota</taxon>
        <taxon>Pezizomycotina</taxon>
        <taxon>Sordariomycetes</taxon>
        <taxon>Hypocreomycetidae</taxon>
        <taxon>Hypocreales</taxon>
        <taxon>Nectriaceae</taxon>
        <taxon>Fusarium</taxon>
    </lineage>
</organism>
<evidence type="ECO:0000313" key="1">
    <source>
        <dbReference type="EMBL" id="CEI39519.1"/>
    </source>
</evidence>
<sequence length="174" mass="18677">MAITSSSRLTLTASPTVIQLSNSVAGKVSYCAAQRSRFKWANDGIYGSSLRSESANEVTSSATLRSISTVQGVLQVLSLLGGNGVCSVSVTGEAGTRCYRTPSYLASHWALTTVFDAHQRRKGKGRMEHRHGASTVPHKLVLHKSAGGAETLERLDQTEARDLEVWPAFSPSQQ</sequence>
<dbReference type="EMBL" id="LN649232">
    <property type="protein sequence ID" value="CEI39519.1"/>
    <property type="molecule type" value="Genomic_DNA"/>
</dbReference>
<dbReference type="AlphaFoldDB" id="A0A2L2T2U9"/>
<protein>
    <submittedName>
        <fullName evidence="1">Uncharacterized protein</fullName>
    </submittedName>
</protein>
<accession>A0A2L2T2U9</accession>
<dbReference type="Proteomes" id="UP000245910">
    <property type="component" value="Chromosome IIII"/>
</dbReference>
<proteinExistence type="predicted"/>
<reference evidence="2" key="1">
    <citation type="submission" date="2014-10" db="EMBL/GenBank/DDBJ databases">
        <authorList>
            <person name="King R."/>
        </authorList>
    </citation>
    <scope>NUCLEOTIDE SEQUENCE [LARGE SCALE GENOMIC DNA]</scope>
    <source>
        <strain evidence="2">A3/5</strain>
    </source>
</reference>
<keyword evidence="2" id="KW-1185">Reference proteome</keyword>
<name>A0A2L2T2U9_9HYPO</name>
<evidence type="ECO:0000313" key="2">
    <source>
        <dbReference type="Proteomes" id="UP000245910"/>
    </source>
</evidence>